<dbReference type="GO" id="GO:0003713">
    <property type="term" value="F:transcription coactivator activity"/>
    <property type="evidence" value="ECO:0007669"/>
    <property type="project" value="InterPro"/>
</dbReference>
<dbReference type="InterPro" id="IPR038547">
    <property type="entry name" value="RING_CBP-p300_sf"/>
</dbReference>
<evidence type="ECO:0000256" key="6">
    <source>
        <dbReference type="ARBA" id="ARBA00022499"/>
    </source>
</evidence>
<feature type="region of interest" description="Disordered" evidence="29">
    <location>
        <begin position="2328"/>
        <end position="2455"/>
    </location>
</feature>
<dbReference type="PRINTS" id="PR00503">
    <property type="entry name" value="BROMODOMAIN"/>
</dbReference>
<feature type="domain" description="Bromo" evidence="30">
    <location>
        <begin position="1186"/>
        <end position="1258"/>
    </location>
</feature>
<dbReference type="GO" id="GO:0031490">
    <property type="term" value="F:chromatin DNA binding"/>
    <property type="evidence" value="ECO:0007669"/>
    <property type="project" value="TreeGrafter"/>
</dbReference>
<sequence length="2455" mass="268223">MADHLVDGPPNAKRPKLEAFQGSSDTSAYNNYGLNSRQGLTPPLGGSLSTSLQPWNSYHPQNVLSHMDMFDLENNLPDELMSSSSWGINDNMGTSKPPAQGPGPGSLQNGLDTNDGTANTNLRQMQLNHILQQNKQSLVGNALAMAGGQLSNKSPNLQSPPNVSVAKGNVDQINLSLPSSIANNTGLASIANNGSSPQVMSSIQGMNNASGNMIMTNSSMSSITGMAGGGLVVSSSIKQQPLSNASMQNQAQQHHQGHAVPQNMQNGPLINRVAIEQHLNTRAQRPHGVLPLGGPRMQPPNLIQMNQSIPVNTPYSYPNPNQGPQGVQVGGGVAAPQHLNKIGIPQRFGGPGSVVNQAVGGDNCIAQTQPPAPSPAQPQSGAPSGSQPGPQTATQNTTSGPPAPSTDPEKRKLIQQQLVLLLHAHKCQRRESQANGEVSQCTLPHCKTMKNVLNHMTSCQAGKSCSVAHCSSSRQIISHWKHCIRNDCPVCLPLKQADKSRNNPNVSVAANIPQNTPSTNTAPTPPDMRRVCDTLGIQYSTAVAAPTGIIPNTTQQRPNILNIRPSCQPPLPLAAVGGGSIRVMNPAGGGGQTQTVAPNVSLPMGSDPTSNASQTSSQQAAAATSMQQGVSSVMFRLESGADALTQNLVGQLPGTLQAGQVTANPVQGTKEWHQSVTPDLRNHLVHKLVQAIFPTPDPQAMLDKRMHNLVAYARKVEGDMYEMANSRSEYYHLLAEKIYKIQKELEEKRIKRKEQQLQQQQVPNQQQVQQAQQQQQQAAIRSGIPGVVNVGGVPMSVGVTGIPNIAQQQSSLRSCSPVSTNRLVQLANQQPANRLLYPLQQQQSGQSQQSQPNQQQIVVSLPGPSPNSSSNSGIAGLSPFSQPSMSQAPGSVPTPSSNQFQTVSNGPASLPLASPVGSNGSQQSQFSDVLKNRLAPSPSAFSMQQQQSLQQSSQSQQQQGQITNSNAAQNLMGTRMDTTNSVPTPHPPSTGPKSVNSSRGPSPAPATPIQSSPATAASLGKGMSSAERAALNAPRQSSASSQLAAIMAAHDRDEESPSPPGRGGGKLDQIRSVGAPMEVKQEDGDADTSQDGAGGKHIKNNDYSDSDFKNEFKTEIKTEPNTDDGVSGDVKMQIKVESSDSSIDVKPVISEGPAAIPSLDGKLRKCIFKSDELRQKLMPTLEKLYRQDPESMPFRLPVDPQNLGIPDYFEIVKKPMDLSTIKKKLDIGQYADPWEYVDDVWLMFDNAWLYNRKTSRVYRYCTKLSEVFEQEIDPVMQSMGYCCGRKYTFNPQVLCCYGKQLCTIPRDAKYYCYQNSLKALGLGSDRYTFCQKCFNDIQGDTVIIGDDPNQAQTRIKKEQFKEMKNDHLEMEAFVHCTDCGRKLHQICVLHNENIWPQGFTCEECLKAKGQKRKENKFNAKKLQTTKLGVYIETRVNNYLKKKEAGAGEVHIRVVSSSDKVVEVKPGMRGKFVENGELSGEFPYRAKALFAFEEVDGVDVCFFGMHVQEYGSECPHPNTRRVYIAYLDSVHFFKPRQFRTAVYHEILLGYMDYVKQLGYTMAHIWACPPSEGDDYIFHCHPTEQKIPKPKRLQDWYKKMLDKGIIERIVLDYKDILKQAMEDNLRSAADLPYFEGDFWPNVLEESIKELDQEEEEKRKQAEAAEAAANAIFSLSEDSETGPDGKKKGQKKAKKSNKSKANQRKNSSKKSNTPQTGNDLSAKIFATMEKHKEVFFVIRLHSVQSAASLAKIQDPDPFIQCDLMDGRDAFLTLAREKHYEFSSLRRAKFSTMSMLYELHNQSQDKFVYTCNNCKAHVETRYHCKVCDDFDLCLQCYEKDGHPHKMEKLGFDLDDGSSPSDSKLANPNEARKLSIQRCIHSLVHACQCKDANCRLTSCLKMKRVVTHTKVCKRKTNGGCPICKQLIALCCYHAKHCTETKCLVPFCSNIKYKLKQQQLQQRLQQAQLLRRRMAVMNTRTVPQGAASALPGANNVSMGPGSVQSVVPGAVSPASSMNVMGLGNASLGLQPPHQPGVGMKPTTQTPPANVMQVVKQVQEEAARQQAPHVGYGKVNPGAVLPGQNMPPPQIRSMGHVGPNQGGNLLSMDQWQQRYTGGVTQGIRQPGPQIMQTQNTLGQQAMSGQQAGVRPAGAVPQNPGNSMMQKQALQQLMLTLRSPHSTEQQQQILQILKSNPQLMAAFIKQRQQAQMQQQSGGAVGGTPPQQLQHILSQQNPAAQQHQNRLQLQSGMLNQGPNPTLNQGPQGQPLAAQQQWLKHQQMLAMQQRNQQQQQQQHQGQLQQQTFQQPNAPPSYQQRLPAIRQQHMAYNNSFTDQQYSPMQGLKPTPQPVQSPQGVMGPPISSLQQQQQQLMQSVRSPPPIRSPTPSPSSRPMASPRNQAIPSPRGAQPSPHDLAASDIMLGQNHTGGVLHPHPSPVGSNQEVGDSTPMTSQEQLSKFVEQL</sequence>
<comment type="catalytic activity">
    <reaction evidence="23">
        <text>(S)-lactoyl-CoA + L-lysyl-[protein] = N(6)-[(S)-lactoyl]-L-lysyl-[protein] + CoA + H(+)</text>
        <dbReference type="Rhea" id="RHEA:61996"/>
        <dbReference type="Rhea" id="RHEA-COMP:9752"/>
        <dbReference type="Rhea" id="RHEA-COMP:19466"/>
        <dbReference type="ChEBI" id="CHEBI:15378"/>
        <dbReference type="ChEBI" id="CHEBI:29969"/>
        <dbReference type="ChEBI" id="CHEBI:57287"/>
        <dbReference type="ChEBI" id="CHEBI:231527"/>
        <dbReference type="ChEBI" id="CHEBI:231528"/>
    </reaction>
    <physiologicalReaction direction="left-to-right" evidence="23">
        <dbReference type="Rhea" id="RHEA:61997"/>
    </physiologicalReaction>
</comment>
<name>A0AAW1TPJ6_9CUCU</name>
<feature type="domain" description="KIX" evidence="33">
    <location>
        <begin position="667"/>
        <end position="746"/>
    </location>
</feature>
<evidence type="ECO:0000256" key="19">
    <source>
        <dbReference type="ARBA" id="ARBA00023159"/>
    </source>
</evidence>
<evidence type="ECO:0000259" key="31">
    <source>
        <dbReference type="PROSITE" id="PS50134"/>
    </source>
</evidence>
<feature type="compositionally biased region" description="Polar residues" evidence="29">
    <location>
        <begin position="879"/>
        <end position="907"/>
    </location>
</feature>
<dbReference type="GO" id="GO:0005654">
    <property type="term" value="C:nucleoplasm"/>
    <property type="evidence" value="ECO:0007669"/>
    <property type="project" value="UniProtKB-ARBA"/>
</dbReference>
<dbReference type="InterPro" id="IPR003101">
    <property type="entry name" value="KIX_dom"/>
</dbReference>
<keyword evidence="18 25" id="KW-0103">Bromodomain</keyword>
<dbReference type="CDD" id="cd05495">
    <property type="entry name" value="Bromo_cbp_like"/>
    <property type="match status" value="1"/>
</dbReference>
<dbReference type="GO" id="GO:0005737">
    <property type="term" value="C:cytoplasm"/>
    <property type="evidence" value="ECO:0007669"/>
    <property type="project" value="UniProtKB-SubCell"/>
</dbReference>
<dbReference type="SMART" id="SM01250">
    <property type="entry name" value="KAT11"/>
    <property type="match status" value="1"/>
</dbReference>
<dbReference type="PROSITE" id="PS50014">
    <property type="entry name" value="BROMODOMAIN_2"/>
    <property type="match status" value="1"/>
</dbReference>
<dbReference type="InterPro" id="IPR037073">
    <property type="entry name" value="Nuc_rcpt_coact_CREBbp_sf"/>
</dbReference>
<evidence type="ECO:0000256" key="9">
    <source>
        <dbReference type="ARBA" id="ARBA00022723"/>
    </source>
</evidence>
<dbReference type="EC" id="2.3.1.48" evidence="3"/>
<dbReference type="CDD" id="cd20910">
    <property type="entry name" value="NCBD_CREBBP-p300_like"/>
    <property type="match status" value="1"/>
</dbReference>
<comment type="caution">
    <text evidence="35">The sequence shown here is derived from an EMBL/GenBank/DDBJ whole genome shotgun (WGS) entry which is preliminary data.</text>
</comment>
<comment type="catalytic activity">
    <reaction evidence="24">
        <text>L-lysyl-[protein] + acetyl-CoA = N(6)-acetyl-L-lysyl-[protein] + CoA + H(+)</text>
        <dbReference type="Rhea" id="RHEA:45948"/>
        <dbReference type="Rhea" id="RHEA-COMP:9752"/>
        <dbReference type="Rhea" id="RHEA-COMP:10731"/>
        <dbReference type="ChEBI" id="CHEBI:15378"/>
        <dbReference type="ChEBI" id="CHEBI:29969"/>
        <dbReference type="ChEBI" id="CHEBI:57287"/>
        <dbReference type="ChEBI" id="CHEBI:57288"/>
        <dbReference type="ChEBI" id="CHEBI:61930"/>
        <dbReference type="EC" id="2.3.1.48"/>
    </reaction>
</comment>
<dbReference type="InterPro" id="IPR000197">
    <property type="entry name" value="Znf_TAZ"/>
</dbReference>
<feature type="domain" description="ZZ-type" evidence="32">
    <location>
        <begin position="1802"/>
        <end position="1850"/>
    </location>
</feature>
<evidence type="ECO:0000256" key="25">
    <source>
        <dbReference type="PROSITE-ProRule" id="PRU00035"/>
    </source>
</evidence>
<evidence type="ECO:0000256" key="29">
    <source>
        <dbReference type="SAM" id="MobiDB-lite"/>
    </source>
</evidence>
<dbReference type="InterPro" id="IPR010303">
    <property type="entry name" value="RING_CBP-p300"/>
</dbReference>
<reference evidence="35 36" key="1">
    <citation type="submission" date="2023-03" db="EMBL/GenBank/DDBJ databases">
        <title>Genome insight into feeding habits of ladybird beetles.</title>
        <authorList>
            <person name="Li H.-S."/>
            <person name="Huang Y.-H."/>
            <person name="Pang H."/>
        </authorList>
    </citation>
    <scope>NUCLEOTIDE SEQUENCE [LARGE SCALE GENOMIC DNA]</scope>
    <source>
        <strain evidence="35">SYSU_2023b</strain>
        <tissue evidence="35">Whole body</tissue>
    </source>
</reference>
<accession>A0AAW1TPJ6</accession>
<feature type="compositionally biased region" description="Low complexity" evidence="29">
    <location>
        <begin position="840"/>
        <end position="856"/>
    </location>
</feature>
<keyword evidence="28" id="KW-0175">Coiled coil</keyword>
<evidence type="ECO:0000256" key="17">
    <source>
        <dbReference type="ARBA" id="ARBA00023108"/>
    </source>
</evidence>
<feature type="domain" description="TAZ-type" evidence="31">
    <location>
        <begin position="1864"/>
        <end position="1945"/>
    </location>
</feature>
<evidence type="ECO:0000256" key="10">
    <source>
        <dbReference type="ARBA" id="ARBA00022737"/>
    </source>
</evidence>
<dbReference type="CDD" id="cd02337">
    <property type="entry name" value="ZZ_CBP"/>
    <property type="match status" value="1"/>
</dbReference>
<dbReference type="InterPro" id="IPR056484">
    <property type="entry name" value="PHD_P300"/>
</dbReference>
<keyword evidence="21" id="KW-0539">Nucleus</keyword>
<feature type="compositionally biased region" description="Low complexity" evidence="29">
    <location>
        <begin position="2255"/>
        <end position="2300"/>
    </location>
</feature>
<feature type="compositionally biased region" description="Low complexity" evidence="29">
    <location>
        <begin position="2355"/>
        <end position="2369"/>
    </location>
</feature>
<dbReference type="Pfam" id="PF09030">
    <property type="entry name" value="Creb_binding"/>
    <property type="match status" value="1"/>
</dbReference>
<dbReference type="Gene3D" id="3.30.60.90">
    <property type="match status" value="1"/>
</dbReference>
<dbReference type="FunFam" id="1.20.1020.10:FF:000001">
    <property type="entry name" value="E1A binding protein p300"/>
    <property type="match status" value="1"/>
</dbReference>
<evidence type="ECO:0000256" key="11">
    <source>
        <dbReference type="ARBA" id="ARBA00022771"/>
    </source>
</evidence>
<evidence type="ECO:0000256" key="15">
    <source>
        <dbReference type="ARBA" id="ARBA00022990"/>
    </source>
</evidence>
<protein>
    <recommendedName>
        <fullName evidence="3">histone acetyltransferase</fullName>
        <ecNumber evidence="3">2.3.1.48</ecNumber>
    </recommendedName>
</protein>
<dbReference type="FunFam" id="1.20.1020.10:FF:000002">
    <property type="entry name" value="E1A binding protein p300"/>
    <property type="match status" value="1"/>
</dbReference>
<dbReference type="Pfam" id="PF00569">
    <property type="entry name" value="ZZ"/>
    <property type="match status" value="1"/>
</dbReference>
<feature type="region of interest" description="Disordered" evidence="29">
    <location>
        <begin position="1670"/>
        <end position="1715"/>
    </location>
</feature>
<dbReference type="GO" id="GO:0004402">
    <property type="term" value="F:histone acetyltransferase activity"/>
    <property type="evidence" value="ECO:0007669"/>
    <property type="project" value="InterPro"/>
</dbReference>
<dbReference type="Proteomes" id="UP001431783">
    <property type="component" value="Unassembled WGS sequence"/>
</dbReference>
<evidence type="ECO:0000313" key="35">
    <source>
        <dbReference type="EMBL" id="KAK9870348.1"/>
    </source>
</evidence>
<dbReference type="Pfam" id="PF02172">
    <property type="entry name" value="KIX"/>
    <property type="match status" value="1"/>
</dbReference>
<dbReference type="GO" id="GO:0048511">
    <property type="term" value="P:rhythmic process"/>
    <property type="evidence" value="ECO:0007669"/>
    <property type="project" value="UniProtKB-KW"/>
</dbReference>
<dbReference type="InterPro" id="IPR036529">
    <property type="entry name" value="KIX_dom_sf"/>
</dbReference>
<keyword evidence="11 27" id="KW-0863">Zinc-finger</keyword>
<dbReference type="InterPro" id="IPR009110">
    <property type="entry name" value="Nuc_rcpt_coact"/>
</dbReference>
<feature type="region of interest" description="Disordered" evidence="29">
    <location>
        <begin position="1"/>
        <end position="35"/>
    </location>
</feature>
<evidence type="ECO:0000256" key="23">
    <source>
        <dbReference type="ARBA" id="ARBA00047411"/>
    </source>
</evidence>
<keyword evidence="14" id="KW-0156">Chromatin regulator</keyword>
<keyword evidence="5" id="KW-0963">Cytoplasm</keyword>
<dbReference type="FunFam" id="1.20.920.10:FF:000001">
    <property type="entry name" value="Histone acetyltransferase p300"/>
    <property type="match status" value="1"/>
</dbReference>
<feature type="compositionally biased region" description="Polar residues" evidence="29">
    <location>
        <begin position="991"/>
        <end position="1000"/>
    </location>
</feature>
<feature type="compositionally biased region" description="Low complexity" evidence="29">
    <location>
        <begin position="609"/>
        <end position="623"/>
    </location>
</feature>
<dbReference type="InterPro" id="IPR001487">
    <property type="entry name" value="Bromodomain"/>
</dbReference>
<evidence type="ECO:0000256" key="28">
    <source>
        <dbReference type="SAM" id="Coils"/>
    </source>
</evidence>
<dbReference type="InterPro" id="IPR014744">
    <property type="entry name" value="Nuc_rcpt_coact_CREBbp"/>
</dbReference>
<evidence type="ECO:0000256" key="1">
    <source>
        <dbReference type="ARBA" id="ARBA00004123"/>
    </source>
</evidence>
<dbReference type="Pfam" id="PF06001">
    <property type="entry name" value="RING_CBP-p300"/>
    <property type="match status" value="1"/>
</dbReference>
<keyword evidence="17" id="KW-0090">Biological rhythms</keyword>
<evidence type="ECO:0000256" key="3">
    <source>
        <dbReference type="ARBA" id="ARBA00013184"/>
    </source>
</evidence>
<dbReference type="SUPFAM" id="SSF69125">
    <property type="entry name" value="Nuclear receptor coactivator interlocking domain"/>
    <property type="match status" value="1"/>
</dbReference>
<feature type="compositionally biased region" description="Polar residues" evidence="29">
    <location>
        <begin position="1034"/>
        <end position="1043"/>
    </location>
</feature>
<dbReference type="Gene3D" id="1.10.1630.10">
    <property type="entry name" value="Nuclear receptor coactivator, CREB-bp-like, interlocking domain"/>
    <property type="match status" value="1"/>
</dbReference>
<feature type="domain" description="CBP/p300-type HAT" evidence="34">
    <location>
        <begin position="1416"/>
        <end position="1800"/>
    </location>
</feature>
<feature type="compositionally biased region" description="Pro residues" evidence="29">
    <location>
        <begin position="2370"/>
        <end position="2382"/>
    </location>
</feature>
<feature type="region of interest" description="Disordered" evidence="29">
    <location>
        <begin position="602"/>
        <end position="623"/>
    </location>
</feature>
<dbReference type="Pfam" id="PF00439">
    <property type="entry name" value="Bromodomain"/>
    <property type="match status" value="1"/>
</dbReference>
<dbReference type="InterPro" id="IPR018359">
    <property type="entry name" value="Bromodomain_CS"/>
</dbReference>
<evidence type="ECO:0000256" key="26">
    <source>
        <dbReference type="PROSITE-ProRule" id="PRU00203"/>
    </source>
</evidence>
<evidence type="ECO:0000256" key="8">
    <source>
        <dbReference type="ARBA" id="ARBA00022679"/>
    </source>
</evidence>
<keyword evidence="12 26" id="KW-0862">Zinc</keyword>
<feature type="region of interest" description="Disordered" evidence="29">
    <location>
        <begin position="81"/>
        <end position="118"/>
    </location>
</feature>
<evidence type="ECO:0000256" key="2">
    <source>
        <dbReference type="ARBA" id="ARBA00004496"/>
    </source>
</evidence>
<dbReference type="SMART" id="SM00297">
    <property type="entry name" value="BROMO"/>
    <property type="match status" value="1"/>
</dbReference>
<evidence type="ECO:0000256" key="14">
    <source>
        <dbReference type="ARBA" id="ARBA00022853"/>
    </source>
</evidence>
<keyword evidence="36" id="KW-1185">Reference proteome</keyword>
<feature type="region of interest" description="Disordered" evidence="29">
    <location>
        <begin position="840"/>
        <end position="926"/>
    </location>
</feature>
<feature type="region of interest" description="Disordered" evidence="29">
    <location>
        <begin position="363"/>
        <end position="409"/>
    </location>
</feature>
<feature type="compositionally biased region" description="Polar residues" evidence="29">
    <location>
        <begin position="81"/>
        <end position="94"/>
    </location>
</feature>
<evidence type="ECO:0000256" key="13">
    <source>
        <dbReference type="ARBA" id="ARBA00022843"/>
    </source>
</evidence>
<evidence type="ECO:0000256" key="16">
    <source>
        <dbReference type="ARBA" id="ARBA00023015"/>
    </source>
</evidence>
<dbReference type="Pfam" id="PF02135">
    <property type="entry name" value="zf-TAZ"/>
    <property type="match status" value="2"/>
</dbReference>
<dbReference type="PROSITE" id="PS01357">
    <property type="entry name" value="ZF_ZZ_1"/>
    <property type="match status" value="1"/>
</dbReference>
<dbReference type="Pfam" id="PF23570">
    <property type="entry name" value="PHD_P300"/>
    <property type="match status" value="1"/>
</dbReference>
<feature type="compositionally biased region" description="Polar residues" evidence="29">
    <location>
        <begin position="21"/>
        <end position="35"/>
    </location>
</feature>
<dbReference type="InterPro" id="IPR031162">
    <property type="entry name" value="CBP_P300_HAT"/>
</dbReference>
<dbReference type="InterPro" id="IPR036427">
    <property type="entry name" value="Bromodomain-like_sf"/>
</dbReference>
<dbReference type="GO" id="GO:0000123">
    <property type="term" value="C:histone acetyltransferase complex"/>
    <property type="evidence" value="ECO:0007669"/>
    <property type="project" value="InterPro"/>
</dbReference>
<keyword evidence="6" id="KW-1017">Isopeptide bond</keyword>
<feature type="region of interest" description="Disordered" evidence="29">
    <location>
        <begin position="938"/>
        <end position="963"/>
    </location>
</feature>
<feature type="compositionally biased region" description="Polar residues" evidence="29">
    <location>
        <begin position="106"/>
        <end position="118"/>
    </location>
</feature>
<keyword evidence="22" id="KW-0012">Acyltransferase</keyword>
<dbReference type="GO" id="GO:0005667">
    <property type="term" value="C:transcription regulator complex"/>
    <property type="evidence" value="ECO:0007669"/>
    <property type="project" value="TreeGrafter"/>
</dbReference>
<evidence type="ECO:0000313" key="36">
    <source>
        <dbReference type="Proteomes" id="UP001431783"/>
    </source>
</evidence>
<dbReference type="Pfam" id="PF08214">
    <property type="entry name" value="HAT_KAT11"/>
    <property type="match status" value="1"/>
</dbReference>
<dbReference type="GO" id="GO:0008270">
    <property type="term" value="F:zinc ion binding"/>
    <property type="evidence" value="ECO:0007669"/>
    <property type="project" value="UniProtKB-KW"/>
</dbReference>
<feature type="compositionally biased region" description="Polar residues" evidence="29">
    <location>
        <begin position="916"/>
        <end position="926"/>
    </location>
</feature>
<keyword evidence="10" id="KW-0677">Repeat</keyword>
<feature type="compositionally biased region" description="Polar residues" evidence="29">
    <location>
        <begin position="2430"/>
        <end position="2448"/>
    </location>
</feature>
<dbReference type="EMBL" id="JARQZJ010000002">
    <property type="protein sequence ID" value="KAK9870348.1"/>
    <property type="molecule type" value="Genomic_DNA"/>
</dbReference>
<keyword evidence="9 26" id="KW-0479">Metal-binding</keyword>
<feature type="zinc finger region" description="TAZ-type" evidence="26">
    <location>
        <begin position="407"/>
        <end position="494"/>
    </location>
</feature>
<keyword evidence="13" id="KW-0832">Ubl conjugation</keyword>
<feature type="compositionally biased region" description="Polar residues" evidence="29">
    <location>
        <begin position="2243"/>
        <end position="2254"/>
    </location>
</feature>
<dbReference type="Gene3D" id="3.30.40.10">
    <property type="entry name" value="Zinc/RING finger domain, C3HC4 (zinc finger)"/>
    <property type="match status" value="1"/>
</dbReference>
<dbReference type="SMART" id="SM00291">
    <property type="entry name" value="ZnF_ZZ"/>
    <property type="match status" value="1"/>
</dbReference>
<dbReference type="SUPFAM" id="SSF57850">
    <property type="entry name" value="RING/U-box"/>
    <property type="match status" value="1"/>
</dbReference>
<dbReference type="InterPro" id="IPR035898">
    <property type="entry name" value="TAZ_dom_sf"/>
</dbReference>
<evidence type="ECO:0000259" key="32">
    <source>
        <dbReference type="PROSITE" id="PS50135"/>
    </source>
</evidence>
<dbReference type="Gene3D" id="1.20.920.10">
    <property type="entry name" value="Bromodomain-like"/>
    <property type="match status" value="1"/>
</dbReference>
<evidence type="ECO:0000256" key="5">
    <source>
        <dbReference type="ARBA" id="ARBA00022490"/>
    </source>
</evidence>
<dbReference type="GO" id="GO:0045944">
    <property type="term" value="P:positive regulation of transcription by RNA polymerase II"/>
    <property type="evidence" value="ECO:0007669"/>
    <property type="project" value="TreeGrafter"/>
</dbReference>
<dbReference type="InterPro" id="IPR013083">
    <property type="entry name" value="Znf_RING/FYVE/PHD"/>
</dbReference>
<dbReference type="PROSITE" id="PS50952">
    <property type="entry name" value="KIX"/>
    <property type="match status" value="1"/>
</dbReference>
<keyword evidence="16" id="KW-0805">Transcription regulation</keyword>
<evidence type="ECO:0000256" key="20">
    <source>
        <dbReference type="ARBA" id="ARBA00023163"/>
    </source>
</evidence>
<evidence type="ECO:0000259" key="30">
    <source>
        <dbReference type="PROSITE" id="PS50014"/>
    </source>
</evidence>
<dbReference type="CDD" id="cd15802">
    <property type="entry name" value="RING_CBP-p300"/>
    <property type="match status" value="1"/>
</dbReference>
<dbReference type="InterPro" id="IPR000433">
    <property type="entry name" value="Znf_ZZ"/>
</dbReference>
<evidence type="ECO:0000256" key="22">
    <source>
        <dbReference type="ARBA" id="ARBA00023315"/>
    </source>
</evidence>
<feature type="compositionally biased region" description="Basic residues" evidence="29">
    <location>
        <begin position="1685"/>
        <end position="1705"/>
    </location>
</feature>
<dbReference type="PANTHER" id="PTHR13808:SF1">
    <property type="entry name" value="HISTONE ACETYLTRANSFERASE"/>
    <property type="match status" value="1"/>
</dbReference>
<dbReference type="SMART" id="SM00551">
    <property type="entry name" value="ZnF_TAZ"/>
    <property type="match status" value="2"/>
</dbReference>
<dbReference type="PROSITE" id="PS50134">
    <property type="entry name" value="ZF_TAZ"/>
    <property type="match status" value="2"/>
</dbReference>
<dbReference type="InterPro" id="IPR043145">
    <property type="entry name" value="Znf_ZZ_sf"/>
</dbReference>
<evidence type="ECO:0000256" key="21">
    <source>
        <dbReference type="ARBA" id="ARBA00023242"/>
    </source>
</evidence>
<gene>
    <name evidence="35" type="ORF">WA026_006433</name>
</gene>
<keyword evidence="7" id="KW-0597">Phosphoprotein</keyword>
<keyword evidence="15" id="KW-0007">Acetylation</keyword>
<evidence type="ECO:0000256" key="18">
    <source>
        <dbReference type="ARBA" id="ARBA00023117"/>
    </source>
</evidence>
<evidence type="ECO:0000259" key="33">
    <source>
        <dbReference type="PROSITE" id="PS50952"/>
    </source>
</evidence>
<dbReference type="PROSITE" id="PS00633">
    <property type="entry name" value="BROMODOMAIN_1"/>
    <property type="match status" value="1"/>
</dbReference>
<feature type="compositionally biased region" description="Low complexity" evidence="29">
    <location>
        <begin position="944"/>
        <end position="961"/>
    </location>
</feature>
<keyword evidence="20" id="KW-0804">Transcription</keyword>
<dbReference type="SUPFAM" id="SSF57933">
    <property type="entry name" value="TAZ domain"/>
    <property type="match status" value="2"/>
</dbReference>
<feature type="region of interest" description="Disordered" evidence="29">
    <location>
        <begin position="975"/>
        <end position="1106"/>
    </location>
</feature>
<proteinExistence type="predicted"/>
<evidence type="ECO:0000256" key="4">
    <source>
        <dbReference type="ARBA" id="ARBA00022481"/>
    </source>
</evidence>
<dbReference type="Gene3D" id="1.20.1020.10">
    <property type="entry name" value="TAZ domain"/>
    <property type="match status" value="2"/>
</dbReference>
<dbReference type="InterPro" id="IPR013178">
    <property type="entry name" value="Histone_AcTrfase_Rtt109/CBP"/>
</dbReference>
<comment type="subcellular location">
    <subcellularLocation>
        <location evidence="2">Cytoplasm</location>
    </subcellularLocation>
    <subcellularLocation>
        <location evidence="1">Nucleus</location>
    </subcellularLocation>
</comment>
<feature type="zinc finger region" description="TAZ-type" evidence="26">
    <location>
        <begin position="1864"/>
        <end position="1945"/>
    </location>
</feature>
<keyword evidence="8" id="KW-0808">Transferase</keyword>
<feature type="coiled-coil region" evidence="28">
    <location>
        <begin position="1641"/>
        <end position="1668"/>
    </location>
</feature>
<feature type="region of interest" description="Disordered" evidence="29">
    <location>
        <begin position="2243"/>
        <end position="2307"/>
    </location>
</feature>
<dbReference type="FunFam" id="3.30.60.90:FF:000003">
    <property type="entry name" value="E1A binding protein p300"/>
    <property type="match status" value="1"/>
</dbReference>
<evidence type="ECO:0000256" key="24">
    <source>
        <dbReference type="ARBA" id="ARBA00048017"/>
    </source>
</evidence>
<evidence type="ECO:0000256" key="27">
    <source>
        <dbReference type="PROSITE-ProRule" id="PRU00228"/>
    </source>
</evidence>
<dbReference type="GO" id="GO:0140297">
    <property type="term" value="F:DNA-binding transcription factor binding"/>
    <property type="evidence" value="ECO:0007669"/>
    <property type="project" value="UniProtKB-ARBA"/>
</dbReference>
<feature type="compositionally biased region" description="Low complexity" evidence="29">
    <location>
        <begin position="377"/>
        <end position="392"/>
    </location>
</feature>
<feature type="domain" description="TAZ-type" evidence="31">
    <location>
        <begin position="407"/>
        <end position="494"/>
    </location>
</feature>
<dbReference type="Gene3D" id="2.10.110.40">
    <property type="match status" value="1"/>
</dbReference>
<dbReference type="PROSITE" id="PS50135">
    <property type="entry name" value="ZF_ZZ_2"/>
    <property type="match status" value="1"/>
</dbReference>
<organism evidence="35 36">
    <name type="scientific">Henosepilachna vigintioctopunctata</name>
    <dbReference type="NCBI Taxonomy" id="420089"/>
    <lineage>
        <taxon>Eukaryota</taxon>
        <taxon>Metazoa</taxon>
        <taxon>Ecdysozoa</taxon>
        <taxon>Arthropoda</taxon>
        <taxon>Hexapoda</taxon>
        <taxon>Insecta</taxon>
        <taxon>Pterygota</taxon>
        <taxon>Neoptera</taxon>
        <taxon>Endopterygota</taxon>
        <taxon>Coleoptera</taxon>
        <taxon>Polyphaga</taxon>
        <taxon>Cucujiformia</taxon>
        <taxon>Coccinelloidea</taxon>
        <taxon>Coccinellidae</taxon>
        <taxon>Epilachninae</taxon>
        <taxon>Epilachnini</taxon>
        <taxon>Henosepilachna</taxon>
    </lineage>
</organism>
<keyword evidence="4" id="KW-0488">Methylation</keyword>
<dbReference type="PANTHER" id="PTHR13808">
    <property type="entry name" value="CBP/P300-RELATED"/>
    <property type="match status" value="1"/>
</dbReference>
<dbReference type="FunFam" id="1.10.246.20:FF:000001">
    <property type="entry name" value="E1A binding protein p300"/>
    <property type="match status" value="1"/>
</dbReference>
<dbReference type="SUPFAM" id="SSF47370">
    <property type="entry name" value="Bromodomain"/>
    <property type="match status" value="1"/>
</dbReference>
<keyword evidence="19" id="KW-0010">Activator</keyword>
<dbReference type="PROSITE" id="PS51727">
    <property type="entry name" value="CBP_P300_HAT"/>
    <property type="match status" value="1"/>
</dbReference>
<dbReference type="SUPFAM" id="SSF47040">
    <property type="entry name" value="Kix domain of CBP (creb binding protein)"/>
    <property type="match status" value="1"/>
</dbReference>
<evidence type="ECO:0000256" key="7">
    <source>
        <dbReference type="ARBA" id="ARBA00022553"/>
    </source>
</evidence>
<evidence type="ECO:0000256" key="12">
    <source>
        <dbReference type="ARBA" id="ARBA00022833"/>
    </source>
</evidence>
<evidence type="ECO:0000259" key="34">
    <source>
        <dbReference type="PROSITE" id="PS51727"/>
    </source>
</evidence>
<dbReference type="Gene3D" id="1.10.246.20">
    <property type="entry name" value="Coactivator CBP, KIX domain"/>
    <property type="match status" value="1"/>
</dbReference>